<dbReference type="Gene3D" id="3.40.50.720">
    <property type="entry name" value="NAD(P)-binding Rossmann-like Domain"/>
    <property type="match status" value="1"/>
</dbReference>
<dbReference type="AlphaFoldDB" id="A0A9D2SEU9"/>
<dbReference type="InterPro" id="IPR000683">
    <property type="entry name" value="Gfo/Idh/MocA-like_OxRdtase_N"/>
</dbReference>
<dbReference type="PANTHER" id="PTHR43054">
    <property type="match status" value="1"/>
</dbReference>
<gene>
    <name evidence="3" type="ORF">H9710_06075</name>
</gene>
<dbReference type="Proteomes" id="UP000826793">
    <property type="component" value="Unassembled WGS sequence"/>
</dbReference>
<organism evidence="3 4">
    <name type="scientific">Candidatus Acutalibacter pullicola</name>
    <dbReference type="NCBI Taxonomy" id="2838417"/>
    <lineage>
        <taxon>Bacteria</taxon>
        <taxon>Bacillati</taxon>
        <taxon>Bacillota</taxon>
        <taxon>Clostridia</taxon>
        <taxon>Eubacteriales</taxon>
        <taxon>Acutalibacteraceae</taxon>
        <taxon>Acutalibacter</taxon>
    </lineage>
</organism>
<protein>
    <submittedName>
        <fullName evidence="3">Gfo/Idh/MocA family oxidoreductase</fullName>
    </submittedName>
</protein>
<dbReference type="PANTHER" id="PTHR43054:SF1">
    <property type="entry name" value="SCYLLO-INOSITOL 2-DEHYDROGENASE (NADP(+)) IOLU"/>
    <property type="match status" value="1"/>
</dbReference>
<dbReference type="Pfam" id="PF01408">
    <property type="entry name" value="GFO_IDH_MocA"/>
    <property type="match status" value="1"/>
</dbReference>
<reference evidence="3" key="2">
    <citation type="submission" date="2021-04" db="EMBL/GenBank/DDBJ databases">
        <authorList>
            <person name="Gilroy R."/>
        </authorList>
    </citation>
    <scope>NUCLEOTIDE SEQUENCE</scope>
    <source>
        <strain evidence="3">CHK185-1770</strain>
    </source>
</reference>
<evidence type="ECO:0000313" key="4">
    <source>
        <dbReference type="Proteomes" id="UP000826793"/>
    </source>
</evidence>
<dbReference type="SUPFAM" id="SSF55347">
    <property type="entry name" value="Glyceraldehyde-3-phosphate dehydrogenase-like, C-terminal domain"/>
    <property type="match status" value="1"/>
</dbReference>
<feature type="domain" description="Gfo/Idh/MocA-like oxidoreductase N-terminal" evidence="1">
    <location>
        <begin position="3"/>
        <end position="117"/>
    </location>
</feature>
<dbReference type="SUPFAM" id="SSF51735">
    <property type="entry name" value="NAD(P)-binding Rossmann-fold domains"/>
    <property type="match status" value="1"/>
</dbReference>
<dbReference type="InterPro" id="IPR036291">
    <property type="entry name" value="NAD(P)-bd_dom_sf"/>
</dbReference>
<dbReference type="Pfam" id="PF22725">
    <property type="entry name" value="GFO_IDH_MocA_C3"/>
    <property type="match status" value="1"/>
</dbReference>
<evidence type="ECO:0000259" key="2">
    <source>
        <dbReference type="Pfam" id="PF22725"/>
    </source>
</evidence>
<comment type="caution">
    <text evidence="3">The sequence shown here is derived from an EMBL/GenBank/DDBJ whole genome shotgun (WGS) entry which is preliminary data.</text>
</comment>
<dbReference type="EMBL" id="DWXG01000049">
    <property type="protein sequence ID" value="HJB98130.1"/>
    <property type="molecule type" value="Genomic_DNA"/>
</dbReference>
<dbReference type="GO" id="GO:0000166">
    <property type="term" value="F:nucleotide binding"/>
    <property type="evidence" value="ECO:0007669"/>
    <property type="project" value="InterPro"/>
</dbReference>
<reference evidence="3" key="1">
    <citation type="journal article" date="2021" name="PeerJ">
        <title>Extensive microbial diversity within the chicken gut microbiome revealed by metagenomics and culture.</title>
        <authorList>
            <person name="Gilroy R."/>
            <person name="Ravi A."/>
            <person name="Getino M."/>
            <person name="Pursley I."/>
            <person name="Horton D.L."/>
            <person name="Alikhan N.F."/>
            <person name="Baker D."/>
            <person name="Gharbi K."/>
            <person name="Hall N."/>
            <person name="Watson M."/>
            <person name="Adriaenssens E.M."/>
            <person name="Foster-Nyarko E."/>
            <person name="Jarju S."/>
            <person name="Secka A."/>
            <person name="Antonio M."/>
            <person name="Oren A."/>
            <person name="Chaudhuri R.R."/>
            <person name="La Ragione R."/>
            <person name="Hildebrand F."/>
            <person name="Pallen M.J."/>
        </authorList>
    </citation>
    <scope>NUCLEOTIDE SEQUENCE</scope>
    <source>
        <strain evidence="3">CHK185-1770</strain>
    </source>
</reference>
<feature type="domain" description="GFO/IDH/MocA-like oxidoreductase" evidence="2">
    <location>
        <begin position="138"/>
        <end position="247"/>
    </location>
</feature>
<dbReference type="InterPro" id="IPR055170">
    <property type="entry name" value="GFO_IDH_MocA-like_dom"/>
</dbReference>
<name>A0A9D2SEU9_9FIRM</name>
<evidence type="ECO:0000259" key="1">
    <source>
        <dbReference type="Pfam" id="PF01408"/>
    </source>
</evidence>
<accession>A0A9D2SEU9</accession>
<evidence type="ECO:0000313" key="3">
    <source>
        <dbReference type="EMBL" id="HJB98130.1"/>
    </source>
</evidence>
<sequence>MLQFGTIGSGWICDEYIHGAKDSGLWELTAVYSRTRERAEEYAKKHGAAHAFTSVEELALSDAVDAVYIASPNSLHFQQSKLLLEHGKHVICEKPLCAQGEKVRQLQAIAREHGVIFLEAIMYLHLPQRKILEEALTKIGAIRMAKIDFCQRSSKLDRYLAGELPNIFNPALETGAFMDLGVYCVYPALALFGKPESFTMEPQMLESGADGAGILTMRYPDKLVTLTYSKLGESLENTEFQGTEGTLGVESISRVGGIHLWKKDGTVEELYGDDEKYRLMGWEAKDFYRYITEPEATAQEYARCTELSLQVAEFMEEARKKAGIVFSSDEPIA</sequence>
<proteinExistence type="predicted"/>
<dbReference type="Gene3D" id="3.30.360.10">
    <property type="entry name" value="Dihydrodipicolinate Reductase, domain 2"/>
    <property type="match status" value="1"/>
</dbReference>